<dbReference type="InterPro" id="IPR007138">
    <property type="entry name" value="ABM_dom"/>
</dbReference>
<dbReference type="EMBL" id="MU007084">
    <property type="protein sequence ID" value="KAF2423199.1"/>
    <property type="molecule type" value="Genomic_DNA"/>
</dbReference>
<protein>
    <recommendedName>
        <fullName evidence="1">ABM domain-containing protein</fullName>
    </recommendedName>
</protein>
<organism evidence="2 3">
    <name type="scientific">Tothia fuscella</name>
    <dbReference type="NCBI Taxonomy" id="1048955"/>
    <lineage>
        <taxon>Eukaryota</taxon>
        <taxon>Fungi</taxon>
        <taxon>Dikarya</taxon>
        <taxon>Ascomycota</taxon>
        <taxon>Pezizomycotina</taxon>
        <taxon>Dothideomycetes</taxon>
        <taxon>Pleosporomycetidae</taxon>
        <taxon>Venturiales</taxon>
        <taxon>Cylindrosympodiaceae</taxon>
        <taxon>Tothia</taxon>
    </lineage>
</organism>
<feature type="domain" description="ABM" evidence="1">
    <location>
        <begin position="4"/>
        <end position="60"/>
    </location>
</feature>
<keyword evidence="3" id="KW-1185">Reference proteome</keyword>
<name>A0A9P4NIR1_9PEZI</name>
<reference evidence="2" key="1">
    <citation type="journal article" date="2020" name="Stud. Mycol.">
        <title>101 Dothideomycetes genomes: a test case for predicting lifestyles and emergence of pathogens.</title>
        <authorList>
            <person name="Haridas S."/>
            <person name="Albert R."/>
            <person name="Binder M."/>
            <person name="Bloem J."/>
            <person name="Labutti K."/>
            <person name="Salamov A."/>
            <person name="Andreopoulos B."/>
            <person name="Baker S."/>
            <person name="Barry K."/>
            <person name="Bills G."/>
            <person name="Bluhm B."/>
            <person name="Cannon C."/>
            <person name="Castanera R."/>
            <person name="Culley D."/>
            <person name="Daum C."/>
            <person name="Ezra D."/>
            <person name="Gonzalez J."/>
            <person name="Henrissat B."/>
            <person name="Kuo A."/>
            <person name="Liang C."/>
            <person name="Lipzen A."/>
            <person name="Lutzoni F."/>
            <person name="Magnuson J."/>
            <person name="Mondo S."/>
            <person name="Nolan M."/>
            <person name="Ohm R."/>
            <person name="Pangilinan J."/>
            <person name="Park H.-J."/>
            <person name="Ramirez L."/>
            <person name="Alfaro M."/>
            <person name="Sun H."/>
            <person name="Tritt A."/>
            <person name="Yoshinaga Y."/>
            <person name="Zwiers L.-H."/>
            <person name="Turgeon B."/>
            <person name="Goodwin S."/>
            <person name="Spatafora J."/>
            <person name="Crous P."/>
            <person name="Grigoriev I."/>
        </authorList>
    </citation>
    <scope>NUCLEOTIDE SEQUENCE</scope>
    <source>
        <strain evidence="2">CBS 130266</strain>
    </source>
</reference>
<dbReference type="AlphaFoldDB" id="A0A9P4NIR1"/>
<dbReference type="Pfam" id="PF03992">
    <property type="entry name" value="ABM"/>
    <property type="match status" value="1"/>
</dbReference>
<dbReference type="Gene3D" id="3.30.70.100">
    <property type="match status" value="1"/>
</dbReference>
<sequence>MPSPLTVHVTITIDPSNLPTFYSALKTLSEKLKQEPECLYLNVFEIAQSPGVVRLVEMWDADVEWMMNVQSKKEYYGPFFEVVEKIQVGERKVEVLAVKEGFKFAK</sequence>
<evidence type="ECO:0000313" key="2">
    <source>
        <dbReference type="EMBL" id="KAF2423199.1"/>
    </source>
</evidence>
<evidence type="ECO:0000313" key="3">
    <source>
        <dbReference type="Proteomes" id="UP000800235"/>
    </source>
</evidence>
<dbReference type="Proteomes" id="UP000800235">
    <property type="component" value="Unassembled WGS sequence"/>
</dbReference>
<dbReference type="InterPro" id="IPR011008">
    <property type="entry name" value="Dimeric_a/b-barrel"/>
</dbReference>
<accession>A0A9P4NIR1</accession>
<dbReference type="SUPFAM" id="SSF54909">
    <property type="entry name" value="Dimeric alpha+beta barrel"/>
    <property type="match status" value="1"/>
</dbReference>
<evidence type="ECO:0000259" key="1">
    <source>
        <dbReference type="Pfam" id="PF03992"/>
    </source>
</evidence>
<gene>
    <name evidence="2" type="ORF">EJ08DRAFT_652891</name>
</gene>
<comment type="caution">
    <text evidence="2">The sequence shown here is derived from an EMBL/GenBank/DDBJ whole genome shotgun (WGS) entry which is preliminary data.</text>
</comment>
<proteinExistence type="predicted"/>
<dbReference type="OrthoDB" id="4126315at2759"/>